<dbReference type="InterPro" id="IPR024529">
    <property type="entry name" value="ECF_trnsprt_substrate-spec"/>
</dbReference>
<evidence type="ECO:0000313" key="3">
    <source>
        <dbReference type="Proteomes" id="UP000473648"/>
    </source>
</evidence>
<feature type="transmembrane region" description="Helical" evidence="1">
    <location>
        <begin position="134"/>
        <end position="157"/>
    </location>
</feature>
<keyword evidence="3" id="KW-1185">Reference proteome</keyword>
<dbReference type="GO" id="GO:0022857">
    <property type="term" value="F:transmembrane transporter activity"/>
    <property type="evidence" value="ECO:0007669"/>
    <property type="project" value="InterPro"/>
</dbReference>
<feature type="transmembrane region" description="Helical" evidence="1">
    <location>
        <begin position="6"/>
        <end position="25"/>
    </location>
</feature>
<protein>
    <submittedName>
        <fullName evidence="2">ECF transporter S component</fullName>
    </submittedName>
</protein>
<name>A0A6L5GTD8_9FIRM</name>
<evidence type="ECO:0000256" key="1">
    <source>
        <dbReference type="SAM" id="Phobius"/>
    </source>
</evidence>
<feature type="transmembrane region" description="Helical" evidence="1">
    <location>
        <begin position="101"/>
        <end position="122"/>
    </location>
</feature>
<keyword evidence="1" id="KW-0472">Membrane</keyword>
<reference evidence="2" key="1">
    <citation type="journal article" date="2020" name="Appl. Environ. Microbiol.">
        <title>Medium-Chain Fatty Acid Synthesis by 'Candidatus Weimeria bifida' gen. nov., sp. nov., and 'Candidatus Pseudoramibacter fermentans' sp. nov.</title>
        <authorList>
            <person name="Scarborough M.J."/>
            <person name="Myers K.S."/>
            <person name="Donohue T.J."/>
            <person name="Noguera D.R."/>
        </authorList>
    </citation>
    <scope>NUCLEOTIDE SEQUENCE</scope>
    <source>
        <strain evidence="2">EUB1.1</strain>
    </source>
</reference>
<accession>A0A6L5GTD8</accession>
<sequence length="169" mass="18096">MNPTRQLVYAAVFIALSFVGANIKIMGSIAFDSLPAFISVLVLGAPWGFAIGFLAHILTAATSGFPLTLPVHLINGVMMGVTMVAFYWSVKLLLDHHVNSIVAYVVGCVVAVIFNVPIALLATSPLMTFKVAMALVPVLIPAAFANVIIACVIYRFLPKRMQRLTPPGK</sequence>
<organism evidence="2 3">
    <name type="scientific">Candidatus Pseudoramibacter fermentans</name>
    <dbReference type="NCBI Taxonomy" id="2594427"/>
    <lineage>
        <taxon>Bacteria</taxon>
        <taxon>Bacillati</taxon>
        <taxon>Bacillota</taxon>
        <taxon>Clostridia</taxon>
        <taxon>Eubacteriales</taxon>
        <taxon>Eubacteriaceae</taxon>
        <taxon>Pseudoramibacter</taxon>
    </lineage>
</organism>
<dbReference type="Pfam" id="PF12822">
    <property type="entry name" value="ECF_trnsprt"/>
    <property type="match status" value="1"/>
</dbReference>
<dbReference type="AlphaFoldDB" id="A0A6L5GTD8"/>
<dbReference type="Proteomes" id="UP000473648">
    <property type="component" value="Unassembled WGS sequence"/>
</dbReference>
<feature type="transmembrane region" description="Helical" evidence="1">
    <location>
        <begin position="69"/>
        <end position="89"/>
    </location>
</feature>
<proteinExistence type="predicted"/>
<dbReference type="Gene3D" id="1.10.1760.20">
    <property type="match status" value="1"/>
</dbReference>
<keyword evidence="1" id="KW-1133">Transmembrane helix</keyword>
<dbReference type="EMBL" id="VOGB01000005">
    <property type="protein sequence ID" value="MQM73541.1"/>
    <property type="molecule type" value="Genomic_DNA"/>
</dbReference>
<feature type="transmembrane region" description="Helical" evidence="1">
    <location>
        <begin position="37"/>
        <end position="57"/>
    </location>
</feature>
<comment type="caution">
    <text evidence="2">The sequence shown here is derived from an EMBL/GenBank/DDBJ whole genome shotgun (WGS) entry which is preliminary data.</text>
</comment>
<keyword evidence="1" id="KW-0812">Transmembrane</keyword>
<gene>
    <name evidence="2" type="ORF">FRC53_09050</name>
</gene>
<evidence type="ECO:0000313" key="2">
    <source>
        <dbReference type="EMBL" id="MQM73541.1"/>
    </source>
</evidence>